<accession>Q9RZ37</accession>
<dbReference type="InterPro" id="IPR052354">
    <property type="entry name" value="Cell_Wall_Dynamics_Protein"/>
</dbReference>
<dbReference type="PIR" id="G75606">
    <property type="entry name" value="G75606"/>
</dbReference>
<feature type="region of interest" description="Disordered" evidence="1">
    <location>
        <begin position="210"/>
        <end position="229"/>
    </location>
</feature>
<proteinExistence type="predicted"/>
<dbReference type="PATRIC" id="fig|243230.17.peg.3004"/>
<dbReference type="HOGENOM" id="CLU_073833_2_0_0"/>
<evidence type="ECO:0000313" key="3">
    <source>
        <dbReference type="Proteomes" id="UP000002524"/>
    </source>
</evidence>
<dbReference type="InterPro" id="IPR023346">
    <property type="entry name" value="Lysozyme-like_dom_sf"/>
</dbReference>
<dbReference type="GeneID" id="69519012"/>
<dbReference type="STRING" id="243230.DR_A0117"/>
<dbReference type="PANTHER" id="PTHR34408">
    <property type="entry name" value="FAMILY PROTEIN, PUTATIVE-RELATED"/>
    <property type="match status" value="1"/>
</dbReference>
<dbReference type="PANTHER" id="PTHR34408:SF1">
    <property type="entry name" value="GLYCOSYL HYDROLASE FAMILY 19 DOMAIN-CONTAINING PROTEIN HI_1415"/>
    <property type="match status" value="1"/>
</dbReference>
<name>Q9RZ37_DEIRA</name>
<dbReference type="EMBL" id="AE001825">
    <property type="protein sequence ID" value="AAF12239.1"/>
    <property type="molecule type" value="Genomic_DNA"/>
</dbReference>
<dbReference type="EnsemblBacteria" id="AAF12239">
    <property type="protein sequence ID" value="AAF12239"/>
    <property type="gene ID" value="DR_A0117"/>
</dbReference>
<evidence type="ECO:0000256" key="1">
    <source>
        <dbReference type="SAM" id="MobiDB-lite"/>
    </source>
</evidence>
<gene>
    <name evidence="2" type="ordered locus">DR_A0117</name>
</gene>
<keyword evidence="3" id="KW-1185">Reference proteome</keyword>
<dbReference type="Gene3D" id="1.10.530.10">
    <property type="match status" value="1"/>
</dbReference>
<dbReference type="RefSeq" id="WP_010889376.1">
    <property type="nucleotide sequence ID" value="NC_001264.1"/>
</dbReference>
<evidence type="ECO:0000313" key="2">
    <source>
        <dbReference type="EMBL" id="AAF12239.1"/>
    </source>
</evidence>
<sequence length="275" mass="29821">MKTILAPDHVRMVAPACKDPVLVAALLQPVLDTYAISATPERVGMFLAQWAHESNFNCLAENLSYSAQRLTQVWPNRFPTLAAAKPFASNPRALANRVYNGRMGNRPGSDDGWLYRGQGWPQLTGRDNYAYYTRLTGVDLVGNPGQMMTPEISALVCGAFWQQAGCNALADQGDMVSITRKINGGQNGLDDRLARYRKVIGALRSAPKVDSAPPIPALPPKVPPPAPAPAVTRRVVLSRFGGDFEDISDARVQITGAQSVVINATDPEKVQVRVE</sequence>
<protein>
    <submittedName>
        <fullName evidence="2">Glycohydrolase, putative</fullName>
    </submittedName>
</protein>
<feature type="compositionally biased region" description="Pro residues" evidence="1">
    <location>
        <begin position="213"/>
        <end position="228"/>
    </location>
</feature>
<dbReference type="Proteomes" id="UP000002524">
    <property type="component" value="Chromosome 2"/>
</dbReference>
<dbReference type="InParanoid" id="Q9RZ37"/>
<dbReference type="eggNOG" id="COG3179">
    <property type="taxonomic scope" value="Bacteria"/>
</dbReference>
<dbReference type="PaxDb" id="243230-DR_A0117"/>
<dbReference type="CAZy" id="GH19">
    <property type="family name" value="Glycoside Hydrolase Family 19"/>
</dbReference>
<dbReference type="OrthoDB" id="9798982at2"/>
<organism evidence="2 3">
    <name type="scientific">Deinococcus radiodurans (strain ATCC 13939 / DSM 20539 / JCM 16871 / CCUG 27074 / LMG 4051 / NBRC 15346 / NCIMB 9279 / VKM B-1422 / R1)</name>
    <dbReference type="NCBI Taxonomy" id="243230"/>
    <lineage>
        <taxon>Bacteria</taxon>
        <taxon>Thermotogati</taxon>
        <taxon>Deinococcota</taxon>
        <taxon>Deinococci</taxon>
        <taxon>Deinococcales</taxon>
        <taxon>Deinococcaceae</taxon>
        <taxon>Deinococcus</taxon>
    </lineage>
</organism>
<dbReference type="SUPFAM" id="SSF53955">
    <property type="entry name" value="Lysozyme-like"/>
    <property type="match status" value="1"/>
</dbReference>
<reference evidence="2 3" key="1">
    <citation type="journal article" date="1999" name="Science">
        <title>Genome sequence of the radioresistant bacterium Deinococcus radiodurans R1.</title>
        <authorList>
            <person name="White O."/>
            <person name="Eisen J.A."/>
            <person name="Heidelberg J.F."/>
            <person name="Hickey E.K."/>
            <person name="Peterson J.D."/>
            <person name="Dodson R.J."/>
            <person name="Haft D.H."/>
            <person name="Gwinn M.L."/>
            <person name="Nelson W.C."/>
            <person name="Richardson D.L."/>
            <person name="Moffat K.S."/>
            <person name="Qin H."/>
            <person name="Jiang L."/>
            <person name="Pamphile W."/>
            <person name="Crosby M."/>
            <person name="Shen M."/>
            <person name="Vamathevan J.J."/>
            <person name="Lam P."/>
            <person name="McDonald L."/>
            <person name="Utterback T."/>
            <person name="Zalewski C."/>
            <person name="Makarova K.S."/>
            <person name="Aravind L."/>
            <person name="Daly M.J."/>
            <person name="Minton K.W."/>
            <person name="Fleischmann R.D."/>
            <person name="Ketchum K.A."/>
            <person name="Nelson K.E."/>
            <person name="Salzberg S."/>
            <person name="Smith H.O."/>
            <person name="Venter J.C."/>
            <person name="Fraser C.M."/>
        </authorList>
    </citation>
    <scope>NUCLEOTIDE SEQUENCE [LARGE SCALE GENOMIC DNA]</scope>
    <source>
        <strain evidence="3">ATCC 13939 / DSM 20539 / JCM 16871 / LMG 4051 / NBRC 15346 / NCIMB 9279 / R1 / VKM B-1422</strain>
    </source>
</reference>
<dbReference type="AlphaFoldDB" id="Q9RZ37"/>
<dbReference type="KEGG" id="dra:DR_A0117"/>